<protein>
    <recommendedName>
        <fullName evidence="2">Solute-binding protein family 5 domain-containing protein</fullName>
    </recommendedName>
</protein>
<organism evidence="1">
    <name type="scientific">marine sediment metagenome</name>
    <dbReference type="NCBI Taxonomy" id="412755"/>
    <lineage>
        <taxon>unclassified sequences</taxon>
        <taxon>metagenomes</taxon>
        <taxon>ecological metagenomes</taxon>
    </lineage>
</organism>
<accession>X0WVL1</accession>
<evidence type="ECO:0000313" key="1">
    <source>
        <dbReference type="EMBL" id="GAG27252.1"/>
    </source>
</evidence>
<dbReference type="SUPFAM" id="SSF53850">
    <property type="entry name" value="Periplasmic binding protein-like II"/>
    <property type="match status" value="1"/>
</dbReference>
<gene>
    <name evidence="1" type="ORF">S01H1_48242</name>
</gene>
<sequence>NDVSAIVSHFFEFALDDLSRDAKVRDWLLEADSSIDPAKRKALYSKALKRIAEQAYWCPLFTFVSNNCFTKDLDFTPYPDAVVRFFLAKWK</sequence>
<dbReference type="EMBL" id="BARS01030973">
    <property type="protein sequence ID" value="GAG27252.1"/>
    <property type="molecule type" value="Genomic_DNA"/>
</dbReference>
<feature type="non-terminal residue" evidence="1">
    <location>
        <position position="1"/>
    </location>
</feature>
<name>X0WVL1_9ZZZZ</name>
<reference evidence="1" key="1">
    <citation type="journal article" date="2014" name="Front. Microbiol.">
        <title>High frequency of phylogenetically diverse reductive dehalogenase-homologous genes in deep subseafloor sedimentary metagenomes.</title>
        <authorList>
            <person name="Kawai M."/>
            <person name="Futagami T."/>
            <person name="Toyoda A."/>
            <person name="Takaki Y."/>
            <person name="Nishi S."/>
            <person name="Hori S."/>
            <person name="Arai W."/>
            <person name="Tsubouchi T."/>
            <person name="Morono Y."/>
            <person name="Uchiyama I."/>
            <person name="Ito T."/>
            <person name="Fujiyama A."/>
            <person name="Inagaki F."/>
            <person name="Takami H."/>
        </authorList>
    </citation>
    <scope>NUCLEOTIDE SEQUENCE</scope>
    <source>
        <strain evidence="1">Expedition CK06-06</strain>
    </source>
</reference>
<evidence type="ECO:0008006" key="2">
    <source>
        <dbReference type="Google" id="ProtNLM"/>
    </source>
</evidence>
<comment type="caution">
    <text evidence="1">The sequence shown here is derived from an EMBL/GenBank/DDBJ whole genome shotgun (WGS) entry which is preliminary data.</text>
</comment>
<dbReference type="Gene3D" id="3.10.105.10">
    <property type="entry name" value="Dipeptide-binding Protein, Domain 3"/>
    <property type="match status" value="1"/>
</dbReference>
<proteinExistence type="predicted"/>
<dbReference type="AlphaFoldDB" id="X0WVL1"/>